<comment type="function">
    <text evidence="4">Involved in spliceosome maturation and the first step of pre-mRNA splicing.</text>
</comment>
<keyword evidence="4" id="KW-0507">mRNA processing</keyword>
<evidence type="ECO:0000256" key="1">
    <source>
        <dbReference type="ARBA" id="ARBA00004123"/>
    </source>
</evidence>
<dbReference type="GO" id="GO:0005681">
    <property type="term" value="C:spliceosomal complex"/>
    <property type="evidence" value="ECO:0007669"/>
    <property type="project" value="UniProtKB-UniRule"/>
</dbReference>
<dbReference type="InterPro" id="IPR026822">
    <property type="entry name" value="Spp2/MOS2_G-patch"/>
</dbReference>
<name>A0A8J8W477_9EURO</name>
<feature type="compositionally biased region" description="Basic and acidic residues" evidence="5">
    <location>
        <begin position="435"/>
        <end position="456"/>
    </location>
</feature>
<feature type="region of interest" description="Disordered" evidence="5">
    <location>
        <begin position="288"/>
        <end position="318"/>
    </location>
</feature>
<feature type="region of interest" description="Disordered" evidence="5">
    <location>
        <begin position="92"/>
        <end position="135"/>
    </location>
</feature>
<proteinExistence type="inferred from homology"/>
<evidence type="ECO:0000256" key="2">
    <source>
        <dbReference type="ARBA" id="ARBA00008576"/>
    </source>
</evidence>
<evidence type="ECO:0000313" key="8">
    <source>
        <dbReference type="Proteomes" id="UP000631181"/>
    </source>
</evidence>
<dbReference type="GO" id="GO:0003676">
    <property type="term" value="F:nucleic acid binding"/>
    <property type="evidence" value="ECO:0007669"/>
    <property type="project" value="InterPro"/>
</dbReference>
<dbReference type="AlphaFoldDB" id="A0A8J8W477"/>
<keyword evidence="8" id="KW-1185">Reference proteome</keyword>
<comment type="subcellular location">
    <subcellularLocation>
        <location evidence="1 4">Nucleus</location>
    </subcellularLocation>
</comment>
<feature type="compositionally biased region" description="Polar residues" evidence="5">
    <location>
        <begin position="349"/>
        <end position="364"/>
    </location>
</feature>
<dbReference type="SMART" id="SM00443">
    <property type="entry name" value="G_patch"/>
    <property type="match status" value="1"/>
</dbReference>
<dbReference type="Pfam" id="PF12656">
    <property type="entry name" value="G-patch_2"/>
    <property type="match status" value="1"/>
</dbReference>
<dbReference type="Proteomes" id="UP000631181">
    <property type="component" value="Unassembled WGS sequence"/>
</dbReference>
<comment type="similarity">
    <text evidence="2 4">Belongs to the SPP2 family.</text>
</comment>
<evidence type="ECO:0000259" key="6">
    <source>
        <dbReference type="PROSITE" id="PS50174"/>
    </source>
</evidence>
<dbReference type="PROSITE" id="PS50174">
    <property type="entry name" value="G_PATCH"/>
    <property type="match status" value="1"/>
</dbReference>
<dbReference type="EMBL" id="WIWV01000028">
    <property type="protein sequence ID" value="KAF7717362.1"/>
    <property type="molecule type" value="Genomic_DNA"/>
</dbReference>
<feature type="region of interest" description="Disordered" evidence="5">
    <location>
        <begin position="435"/>
        <end position="547"/>
    </location>
</feature>
<evidence type="ECO:0000256" key="5">
    <source>
        <dbReference type="SAM" id="MobiDB-lite"/>
    </source>
</evidence>
<dbReference type="InterPro" id="IPR045166">
    <property type="entry name" value="Spp2-like"/>
</dbReference>
<feature type="compositionally biased region" description="Basic and acidic residues" evidence="5">
    <location>
        <begin position="288"/>
        <end position="303"/>
    </location>
</feature>
<feature type="compositionally biased region" description="Basic and acidic residues" evidence="5">
    <location>
        <begin position="464"/>
        <end position="495"/>
    </location>
</feature>
<feature type="compositionally biased region" description="Basic and acidic residues" evidence="5">
    <location>
        <begin position="508"/>
        <end position="547"/>
    </location>
</feature>
<feature type="domain" description="G-patch" evidence="6">
    <location>
        <begin position="326"/>
        <end position="379"/>
    </location>
</feature>
<reference evidence="7" key="1">
    <citation type="journal article" date="2020" name="Front. Microbiol.">
        <title>Gene regulatory networks of Penicillium echinulatum 2HH and Penicillium oxalicum 114-2 inferred by a computational biology approach.</title>
        <authorList>
            <person name="Lenz A.R."/>
            <person name="Galan-Vasquez E."/>
            <person name="Balbinot E."/>
            <person name="De Abreu F.P."/>
            <person name="De Oliveira N.S."/>
            <person name="Da Rosa L.O."/>
            <person name="De Avila E Silva S."/>
            <person name="Camassola M."/>
            <person name="Dillon A.J.P."/>
            <person name="Perez-Rueda E."/>
        </authorList>
    </citation>
    <scope>NUCLEOTIDE SEQUENCE</scope>
    <source>
        <strain evidence="7">S1M29</strain>
    </source>
</reference>
<keyword evidence="4" id="KW-0747">Spliceosome</keyword>
<sequence>MPEDIRFPFFAPIAIRSQPVSIIPTTCNRSISLRPSSILTTPSVNCSTTDIVSFLLFEVEAFEPSVWRDISTNDSQNLDGMSYNPGAAAPAKKSAFSIQSRGSSDHFAGKSHSLARRPHRLGHDDDSSGEEQAPVHEEISGFDTLTGAQLTADGRAVTDSNQPLVIPVTSKNNWRDRPGTNVRKSKKNLLPPEVQALQEAQKNGQAQAEGAVEVEGPSMAYGLSFAQTMSKEEGNDNANEVESKTEFQVASTEKSKPMTDDQLALQALLRETTGEVERRTDLVIESSKLREDETTEPHHDEASSFRADVASRPEPASLDQYNAIPVEEFGAALLRGMGWKDGQSIGRGNYSSSSPAQKTRTTNAPARRPGFLGIGAKDSGKGAEVELGAWGKSAMRKASRKQGEENADGNVEGVYMPVTMRNKRTGEYITEEELAELKKESSKPQIDKDRWRDPGDRNLGLSGRAKDGHSREYRERNYSNERSDRKGVSSRRERSSSAGRYSSRRSGHHEDIHRRDERSHRDRRRNYDRDRGSDRFDGDSRRDRDRKMEVLTEAVDMTEGGPTAMTMYLAVRATGPLLFRPRPDNNVLHEMLFKQVIP</sequence>
<organism evidence="7 8">
    <name type="scientific">Penicillium ucsense</name>
    <dbReference type="NCBI Taxonomy" id="2839758"/>
    <lineage>
        <taxon>Eukaryota</taxon>
        <taxon>Fungi</taxon>
        <taxon>Dikarya</taxon>
        <taxon>Ascomycota</taxon>
        <taxon>Pezizomycotina</taxon>
        <taxon>Eurotiomycetes</taxon>
        <taxon>Eurotiomycetidae</taxon>
        <taxon>Eurotiales</taxon>
        <taxon>Aspergillaceae</taxon>
        <taxon>Penicillium</taxon>
    </lineage>
</organism>
<evidence type="ECO:0000313" key="7">
    <source>
        <dbReference type="EMBL" id="KAF7717362.1"/>
    </source>
</evidence>
<accession>A0A8J8W477</accession>
<dbReference type="PANTHER" id="PTHR15818">
    <property type="entry name" value="G PATCH AND KOW-CONTAINING"/>
    <property type="match status" value="1"/>
</dbReference>
<protein>
    <recommendedName>
        <fullName evidence="4">Pre-mRNA-splicing factor</fullName>
    </recommendedName>
</protein>
<dbReference type="PANTHER" id="PTHR15818:SF2">
    <property type="entry name" value="G-PATCH DOMAIN AND KOW MOTIFS-CONTAINING PROTEIN"/>
    <property type="match status" value="1"/>
</dbReference>
<evidence type="ECO:0000256" key="4">
    <source>
        <dbReference type="RuleBase" id="RU369096"/>
    </source>
</evidence>
<dbReference type="OrthoDB" id="5577072at2759"/>
<dbReference type="InterPro" id="IPR000467">
    <property type="entry name" value="G_patch_dom"/>
</dbReference>
<evidence type="ECO:0000256" key="3">
    <source>
        <dbReference type="ARBA" id="ARBA00023242"/>
    </source>
</evidence>
<dbReference type="GO" id="GO:0000398">
    <property type="term" value="P:mRNA splicing, via spliceosome"/>
    <property type="evidence" value="ECO:0007669"/>
    <property type="project" value="UniProtKB-UniRule"/>
</dbReference>
<comment type="caution">
    <text evidence="7">The sequence shown here is derived from an EMBL/GenBank/DDBJ whole genome shotgun (WGS) entry which is preliminary data.</text>
</comment>
<keyword evidence="3 4" id="KW-0539">Nucleus</keyword>
<feature type="region of interest" description="Disordered" evidence="5">
    <location>
        <begin position="345"/>
        <end position="377"/>
    </location>
</feature>
<gene>
    <name evidence="7" type="ORF">PECM_004354</name>
</gene>
<keyword evidence="4" id="KW-0508">mRNA splicing</keyword>